<dbReference type="Proteomes" id="UP000186246">
    <property type="component" value="Unassembled WGS sequence"/>
</dbReference>
<dbReference type="PANTHER" id="PTHR34406:SF1">
    <property type="entry name" value="PROTEIN YCEI"/>
    <property type="match status" value="1"/>
</dbReference>
<sequence>MKRLLFPIVLSVMMGGLLIVSCGKEKPVYSEANEVATTKDGAKYVLDTLSSRIEWKGYKVFKSENTSHFGNIKFESGDVTIKDGTLESGKFVADMTSLSSEDLKDKADQLEKLNSHLKSADFFEVDKFPTASYEITKVSPTADGDYNTVLEGNLSIKGISKPVQFKANVSVKGSEVSIATEPKDIMREDFEVKFQSPTENGVIKNDVTLQIKVKALERKL</sequence>
<dbReference type="EMBL" id="FTOJ01000004">
    <property type="protein sequence ID" value="SIS84237.1"/>
    <property type="molecule type" value="Genomic_DNA"/>
</dbReference>
<dbReference type="Proteomes" id="UP000238314">
    <property type="component" value="Unassembled WGS sequence"/>
</dbReference>
<dbReference type="Pfam" id="PF04264">
    <property type="entry name" value="YceI"/>
    <property type="match status" value="1"/>
</dbReference>
<gene>
    <name evidence="2" type="ORF">B0A70_00330</name>
    <name evidence="3" type="ORF">SAMN05421796_104205</name>
</gene>
<organism evidence="3 4">
    <name type="scientific">Chryseobacterium piscicola</name>
    <dbReference type="NCBI Taxonomy" id="551459"/>
    <lineage>
        <taxon>Bacteria</taxon>
        <taxon>Pseudomonadati</taxon>
        <taxon>Bacteroidota</taxon>
        <taxon>Flavobacteriia</taxon>
        <taxon>Flavobacteriales</taxon>
        <taxon>Weeksellaceae</taxon>
        <taxon>Chryseobacterium group</taxon>
        <taxon>Chryseobacterium</taxon>
    </lineage>
</organism>
<accession>A0A1N7MDV1</accession>
<feature type="domain" description="Lipid/polyisoprenoid-binding YceI-like" evidence="1">
    <location>
        <begin position="43"/>
        <end position="216"/>
    </location>
</feature>
<evidence type="ECO:0000259" key="1">
    <source>
        <dbReference type="SMART" id="SM00867"/>
    </source>
</evidence>
<dbReference type="STRING" id="551459.SAMN05421796_104205"/>
<evidence type="ECO:0000313" key="5">
    <source>
        <dbReference type="Proteomes" id="UP000238314"/>
    </source>
</evidence>
<dbReference type="SUPFAM" id="SSF101874">
    <property type="entry name" value="YceI-like"/>
    <property type="match status" value="1"/>
</dbReference>
<keyword evidence="5" id="KW-1185">Reference proteome</keyword>
<name>A0A1N7MDV1_9FLAO</name>
<evidence type="ECO:0000313" key="2">
    <source>
        <dbReference type="EMBL" id="PQA98070.1"/>
    </source>
</evidence>
<reference evidence="4" key="2">
    <citation type="submission" date="2017-01" db="EMBL/GenBank/DDBJ databases">
        <authorList>
            <person name="Varghese N."/>
            <person name="Submissions S."/>
        </authorList>
    </citation>
    <scope>NUCLEOTIDE SEQUENCE [LARGE SCALE GENOMIC DNA]</scope>
    <source>
        <strain evidence="4">DSM 21068</strain>
    </source>
</reference>
<dbReference type="InterPro" id="IPR007372">
    <property type="entry name" value="Lipid/polyisoprenoid-bd_YceI"/>
</dbReference>
<dbReference type="OrthoDB" id="951410at2"/>
<dbReference type="EMBL" id="MUGO01000001">
    <property type="protein sequence ID" value="PQA98070.1"/>
    <property type="molecule type" value="Genomic_DNA"/>
</dbReference>
<dbReference type="RefSeq" id="WP_076451601.1">
    <property type="nucleotide sequence ID" value="NZ_FTOJ01000004.1"/>
</dbReference>
<dbReference type="InterPro" id="IPR036761">
    <property type="entry name" value="TTHA0802/YceI-like_sf"/>
</dbReference>
<dbReference type="PANTHER" id="PTHR34406">
    <property type="entry name" value="PROTEIN YCEI"/>
    <property type="match status" value="1"/>
</dbReference>
<reference evidence="3" key="3">
    <citation type="submission" date="2017-01" db="EMBL/GenBank/DDBJ databases">
        <authorList>
            <person name="Mah S.A."/>
            <person name="Swanson W.J."/>
            <person name="Moy G.W."/>
            <person name="Vacquier V.D."/>
        </authorList>
    </citation>
    <scope>NUCLEOTIDE SEQUENCE [LARGE SCALE GENOMIC DNA]</scope>
    <source>
        <strain evidence="3">DSM 21068</strain>
    </source>
</reference>
<evidence type="ECO:0000313" key="3">
    <source>
        <dbReference type="EMBL" id="SIS84237.1"/>
    </source>
</evidence>
<dbReference type="PROSITE" id="PS51257">
    <property type="entry name" value="PROKAR_LIPOPROTEIN"/>
    <property type="match status" value="1"/>
</dbReference>
<dbReference type="SMART" id="SM00867">
    <property type="entry name" value="YceI"/>
    <property type="match status" value="1"/>
</dbReference>
<proteinExistence type="predicted"/>
<reference evidence="2 5" key="1">
    <citation type="submission" date="2016-11" db="EMBL/GenBank/DDBJ databases">
        <title>Whole genomes of Flavobacteriaceae.</title>
        <authorList>
            <person name="Stine C."/>
            <person name="Li C."/>
            <person name="Tadesse D."/>
        </authorList>
    </citation>
    <scope>NUCLEOTIDE SEQUENCE [LARGE SCALE GENOMIC DNA]</scope>
    <source>
        <strain evidence="2 5">DSM 21068</strain>
    </source>
</reference>
<dbReference type="AlphaFoldDB" id="A0A1N7MDV1"/>
<dbReference type="Gene3D" id="2.40.128.110">
    <property type="entry name" value="Lipid/polyisoprenoid-binding, YceI-like"/>
    <property type="match status" value="1"/>
</dbReference>
<protein>
    <submittedName>
        <fullName evidence="2 3">Polyisoprenoid-binding protein</fullName>
    </submittedName>
</protein>
<evidence type="ECO:0000313" key="4">
    <source>
        <dbReference type="Proteomes" id="UP000186246"/>
    </source>
</evidence>